<dbReference type="PANTHER" id="PTHR39203:SF1">
    <property type="entry name" value="CYTOPLASMIC PROTEIN"/>
    <property type="match status" value="1"/>
</dbReference>
<dbReference type="Gene3D" id="3.10.400.10">
    <property type="entry name" value="Sulfate adenylyltransferase"/>
    <property type="match status" value="1"/>
</dbReference>
<feature type="domain" description="ASCH" evidence="1">
    <location>
        <begin position="25"/>
        <end position="147"/>
    </location>
</feature>
<evidence type="ECO:0000259" key="1">
    <source>
        <dbReference type="SMART" id="SM01022"/>
    </source>
</evidence>
<evidence type="ECO:0000313" key="3">
    <source>
        <dbReference type="Proteomes" id="UP000824082"/>
    </source>
</evidence>
<protein>
    <recommendedName>
        <fullName evidence="1">ASCH domain-containing protein</fullName>
    </recommendedName>
</protein>
<dbReference type="PANTHER" id="PTHR39203">
    <property type="entry name" value="CYTOPLASMIC PROTEIN-RELATED"/>
    <property type="match status" value="1"/>
</dbReference>
<dbReference type="InterPro" id="IPR007374">
    <property type="entry name" value="ASCH_domain"/>
</dbReference>
<gene>
    <name evidence="2" type="ORF">IAD19_06545</name>
</gene>
<dbReference type="InterPro" id="IPR015947">
    <property type="entry name" value="PUA-like_sf"/>
</dbReference>
<organism evidence="2 3">
    <name type="scientific">Candidatus Egerieicola faecale</name>
    <dbReference type="NCBI Taxonomy" id="2840774"/>
    <lineage>
        <taxon>Bacteria</taxon>
        <taxon>Bacillati</taxon>
        <taxon>Bacillota</taxon>
        <taxon>Clostridia</taxon>
        <taxon>Eubacteriales</taxon>
        <taxon>Oscillospiraceae</taxon>
        <taxon>Oscillospiraceae incertae sedis</taxon>
        <taxon>Candidatus Egerieicola</taxon>
    </lineage>
</organism>
<dbReference type="AlphaFoldDB" id="A0A9D1IRU0"/>
<sequence length="157" mass="17745">MTPTQLWQRYLKTHPQAADALVSSYHFGDAKEEANAAVTRICLGEKTGCISFPQAFEAQGAPCPQPGDYAVITDFAGNGICIIQVLWVEELSIEQAFPVYRRMDTLEQDCSAWEEKQYAIQKKLCEETGQPWQEDLPVLLESFRTVFKVKRVKVKQG</sequence>
<evidence type="ECO:0000313" key="2">
    <source>
        <dbReference type="EMBL" id="HIU42197.1"/>
    </source>
</evidence>
<dbReference type="Proteomes" id="UP000824082">
    <property type="component" value="Unassembled WGS sequence"/>
</dbReference>
<reference evidence="2" key="1">
    <citation type="submission" date="2020-10" db="EMBL/GenBank/DDBJ databases">
        <authorList>
            <person name="Gilroy R."/>
        </authorList>
    </citation>
    <scope>NUCLEOTIDE SEQUENCE</scope>
    <source>
        <strain evidence="2">4509</strain>
    </source>
</reference>
<dbReference type="SMART" id="SM01022">
    <property type="entry name" value="ASCH"/>
    <property type="match status" value="1"/>
</dbReference>
<dbReference type="SUPFAM" id="SSF88697">
    <property type="entry name" value="PUA domain-like"/>
    <property type="match status" value="1"/>
</dbReference>
<reference evidence="2" key="2">
    <citation type="journal article" date="2021" name="PeerJ">
        <title>Extensive microbial diversity within the chicken gut microbiome revealed by metagenomics and culture.</title>
        <authorList>
            <person name="Gilroy R."/>
            <person name="Ravi A."/>
            <person name="Getino M."/>
            <person name="Pursley I."/>
            <person name="Horton D.L."/>
            <person name="Alikhan N.F."/>
            <person name="Baker D."/>
            <person name="Gharbi K."/>
            <person name="Hall N."/>
            <person name="Watson M."/>
            <person name="Adriaenssens E.M."/>
            <person name="Foster-Nyarko E."/>
            <person name="Jarju S."/>
            <person name="Secka A."/>
            <person name="Antonio M."/>
            <person name="Oren A."/>
            <person name="Chaudhuri R.R."/>
            <person name="La Ragione R."/>
            <person name="Hildebrand F."/>
            <person name="Pallen M.J."/>
        </authorList>
    </citation>
    <scope>NUCLEOTIDE SEQUENCE</scope>
    <source>
        <strain evidence="2">4509</strain>
    </source>
</reference>
<comment type="caution">
    <text evidence="2">The sequence shown here is derived from an EMBL/GenBank/DDBJ whole genome shotgun (WGS) entry which is preliminary data.</text>
</comment>
<proteinExistence type="predicted"/>
<accession>A0A9D1IRU0</accession>
<name>A0A9D1IRU0_9FIRM</name>
<dbReference type="InterPro" id="IPR009326">
    <property type="entry name" value="DUF984"/>
</dbReference>
<dbReference type="EMBL" id="DVMX01000127">
    <property type="protein sequence ID" value="HIU42197.1"/>
    <property type="molecule type" value="Genomic_DNA"/>
</dbReference>